<dbReference type="PANTHER" id="PTHR37542">
    <property type="entry name" value="HELO DOMAIN-CONTAINING PROTEIN-RELATED"/>
    <property type="match status" value="1"/>
</dbReference>
<dbReference type="PANTHER" id="PTHR37542:SF1">
    <property type="entry name" value="PRION-INHIBITION AND PROPAGATION HELO DOMAIN-CONTAINING PROTEIN"/>
    <property type="match status" value="1"/>
</dbReference>
<dbReference type="AlphaFoldDB" id="A0A5N6HCU1"/>
<dbReference type="Proteomes" id="UP000325434">
    <property type="component" value="Unassembled WGS sequence"/>
</dbReference>
<evidence type="ECO:0000313" key="2">
    <source>
        <dbReference type="EMBL" id="KAB8251070.1"/>
    </source>
</evidence>
<sequence length="515" mass="58246">MEPVSLGFGAVSFLEICIRFGKALYKRCQAYQHADRELQEANLCIQGHWIKIEHQLSALRDVWPALGNDLQVHQNLVLQVLQGRLQTAVSRLDSLIDSQRLSGFDRAIARVADPARLRYAARAKTALVAIIDDLERWQRAFDPSWFFLARISVPLIDEELTRERADQSDVVSTVVHLRQAHKTNRTDSEPPNSMFLSGNYAIDKQEFITSSVFMGYHADQKIIVDHVPLKEYMDVTQTTKDVRSLVRVLPTVGPDHFGLLSALGVIKATEKETLTGFNIIFAVPPHLSQGQPRSLRSVLTAGNEYNLDERFKLAISLACSLVYLHSSSIIHKNISPENIILFPTPGRLGVPFLVGFERFRPSEGRTYMTGDAKWERNLYRHPRRQGLHPEEEYSMQHDIYSLGVYLLEVGLWTSFVQYKGSRPLLGPGLPIGEFLCDRDGRRSAVQIKQSLLEIAESRLPVLMGKIYANVMVSCLTCLDRDGSFGDKAELEDEDGILVGVRYIEKILYEIEKIVV</sequence>
<dbReference type="PROSITE" id="PS50011">
    <property type="entry name" value="PROTEIN_KINASE_DOM"/>
    <property type="match status" value="1"/>
</dbReference>
<protein>
    <recommendedName>
        <fullName evidence="1">Protein kinase domain-containing protein</fullName>
    </recommendedName>
</protein>
<dbReference type="VEuPathDB" id="FungiDB:AFLA_009779"/>
<gene>
    <name evidence="2" type="ORF">BDV35DRAFT_22795</name>
</gene>
<dbReference type="SUPFAM" id="SSF56112">
    <property type="entry name" value="Protein kinase-like (PK-like)"/>
    <property type="match status" value="1"/>
</dbReference>
<proteinExistence type="predicted"/>
<dbReference type="InterPro" id="IPR011009">
    <property type="entry name" value="Kinase-like_dom_sf"/>
</dbReference>
<name>A0A5N6HCU1_ASPFL</name>
<dbReference type="GO" id="GO:0004672">
    <property type="term" value="F:protein kinase activity"/>
    <property type="evidence" value="ECO:0007669"/>
    <property type="project" value="InterPro"/>
</dbReference>
<accession>A0A5N6HCU1</accession>
<dbReference type="VEuPathDB" id="FungiDB:F9C07_1719498"/>
<evidence type="ECO:0000259" key="1">
    <source>
        <dbReference type="PROSITE" id="PS50011"/>
    </source>
</evidence>
<dbReference type="GO" id="GO:0005524">
    <property type="term" value="F:ATP binding"/>
    <property type="evidence" value="ECO:0007669"/>
    <property type="project" value="InterPro"/>
</dbReference>
<dbReference type="InterPro" id="IPR000719">
    <property type="entry name" value="Prot_kinase_dom"/>
</dbReference>
<dbReference type="EMBL" id="ML734561">
    <property type="protein sequence ID" value="KAB8251070.1"/>
    <property type="molecule type" value="Genomic_DNA"/>
</dbReference>
<reference evidence="2" key="1">
    <citation type="submission" date="2019-04" db="EMBL/GenBank/DDBJ databases">
        <title>Friends and foes A comparative genomics study of 23 Aspergillus species from section Flavi.</title>
        <authorList>
            <consortium name="DOE Joint Genome Institute"/>
            <person name="Kjaerbolling I."/>
            <person name="Vesth T."/>
            <person name="Frisvad J.C."/>
            <person name="Nybo J.L."/>
            <person name="Theobald S."/>
            <person name="Kildgaard S."/>
            <person name="Isbrandt T."/>
            <person name="Kuo A."/>
            <person name="Sato A."/>
            <person name="Lyhne E.K."/>
            <person name="Kogle M.E."/>
            <person name="Wiebenga A."/>
            <person name="Kun R.S."/>
            <person name="Lubbers R.J."/>
            <person name="Makela M.R."/>
            <person name="Barry K."/>
            <person name="Chovatia M."/>
            <person name="Clum A."/>
            <person name="Daum C."/>
            <person name="Haridas S."/>
            <person name="He G."/>
            <person name="LaButti K."/>
            <person name="Lipzen A."/>
            <person name="Mondo S."/>
            <person name="Riley R."/>
            <person name="Salamov A."/>
            <person name="Simmons B.A."/>
            <person name="Magnuson J.K."/>
            <person name="Henrissat B."/>
            <person name="Mortensen U.H."/>
            <person name="Larsen T.O."/>
            <person name="Devries R.P."/>
            <person name="Grigoriev I.V."/>
            <person name="Machida M."/>
            <person name="Baker S.E."/>
            <person name="Andersen M.R."/>
        </authorList>
    </citation>
    <scope>NUCLEOTIDE SEQUENCE [LARGE SCALE GENOMIC DNA]</scope>
    <source>
        <strain evidence="2">CBS 121.62</strain>
    </source>
</reference>
<organism evidence="2">
    <name type="scientific">Aspergillus flavus</name>
    <dbReference type="NCBI Taxonomy" id="5059"/>
    <lineage>
        <taxon>Eukaryota</taxon>
        <taxon>Fungi</taxon>
        <taxon>Dikarya</taxon>
        <taxon>Ascomycota</taxon>
        <taxon>Pezizomycotina</taxon>
        <taxon>Eurotiomycetes</taxon>
        <taxon>Eurotiomycetidae</taxon>
        <taxon>Eurotiales</taxon>
        <taxon>Aspergillaceae</taxon>
        <taxon>Aspergillus</taxon>
        <taxon>Aspergillus subgen. Circumdati</taxon>
    </lineage>
</organism>
<feature type="domain" description="Protein kinase" evidence="1">
    <location>
        <begin position="189"/>
        <end position="515"/>
    </location>
</feature>
<dbReference type="Gene3D" id="1.10.510.10">
    <property type="entry name" value="Transferase(Phosphotransferase) domain 1"/>
    <property type="match status" value="1"/>
</dbReference>